<keyword evidence="1" id="KW-1133">Transmembrane helix</keyword>
<sequence>MVILVGLFAGFGTWVVVTVIRAPVDPAATINPAELLRTDRSTALRQGFMIGAAGSVVVWVMIRFAFEPAFGIPFTQVYGQGLWFLGALFSTAGAALVWMLCATVWGPWLIARLWLPVTGRLPWSVMTFLADAHRRGVLRQAGGVSIP</sequence>
<keyword evidence="3" id="KW-1185">Reference proteome</keyword>
<dbReference type="RefSeq" id="WP_076167119.1">
    <property type="nucleotide sequence ID" value="NZ_JBEZVB010000027.1"/>
</dbReference>
<dbReference type="Proteomes" id="UP000187486">
    <property type="component" value="Unassembled WGS sequence"/>
</dbReference>
<dbReference type="AlphaFoldDB" id="A0A1R0KH87"/>
<organism evidence="2 3">
    <name type="scientific">Amycolatopsis coloradensis</name>
    <dbReference type="NCBI Taxonomy" id="76021"/>
    <lineage>
        <taxon>Bacteria</taxon>
        <taxon>Bacillati</taxon>
        <taxon>Actinomycetota</taxon>
        <taxon>Actinomycetes</taxon>
        <taxon>Pseudonocardiales</taxon>
        <taxon>Pseudonocardiaceae</taxon>
        <taxon>Amycolatopsis</taxon>
    </lineage>
</organism>
<dbReference type="OrthoDB" id="419058at2"/>
<evidence type="ECO:0000313" key="2">
    <source>
        <dbReference type="EMBL" id="OLZ45029.1"/>
    </source>
</evidence>
<feature type="transmembrane region" description="Helical" evidence="1">
    <location>
        <begin position="45"/>
        <end position="62"/>
    </location>
</feature>
<evidence type="ECO:0000256" key="1">
    <source>
        <dbReference type="SAM" id="Phobius"/>
    </source>
</evidence>
<keyword evidence="1" id="KW-0812">Transmembrane</keyword>
<feature type="transmembrane region" description="Helical" evidence="1">
    <location>
        <begin position="82"/>
        <end position="105"/>
    </location>
</feature>
<protein>
    <submittedName>
        <fullName evidence="2">Uncharacterized protein</fullName>
    </submittedName>
</protein>
<comment type="caution">
    <text evidence="2">The sequence shown here is derived from an EMBL/GenBank/DDBJ whole genome shotgun (WGS) entry which is preliminary data.</text>
</comment>
<gene>
    <name evidence="2" type="ORF">BS329_35350</name>
</gene>
<reference evidence="2 3" key="1">
    <citation type="submission" date="2016-01" db="EMBL/GenBank/DDBJ databases">
        <title>Amycolatopsis coloradensis genome sequencing and assembly.</title>
        <authorList>
            <person name="Mayilraj S."/>
        </authorList>
    </citation>
    <scope>NUCLEOTIDE SEQUENCE [LARGE SCALE GENOMIC DNA]</scope>
    <source>
        <strain evidence="2 3">DSM 44225</strain>
    </source>
</reference>
<name>A0A1R0KH87_9PSEU</name>
<evidence type="ECO:0000313" key="3">
    <source>
        <dbReference type="Proteomes" id="UP000187486"/>
    </source>
</evidence>
<proteinExistence type="predicted"/>
<keyword evidence="1" id="KW-0472">Membrane</keyword>
<dbReference type="EMBL" id="MQUQ01000021">
    <property type="protein sequence ID" value="OLZ45029.1"/>
    <property type="molecule type" value="Genomic_DNA"/>
</dbReference>
<accession>A0A1R0KH87</accession>